<evidence type="ECO:0000313" key="1">
    <source>
        <dbReference type="EMBL" id="TXC68167.1"/>
    </source>
</evidence>
<comment type="caution">
    <text evidence="1">The sequence shown here is derived from an EMBL/GenBank/DDBJ whole genome shotgun (WGS) entry which is preliminary data.</text>
</comment>
<name>A0A5C6U5Q5_9SPHN</name>
<sequence length="193" mass="21818">MEIPVDENDARDQFFIARAEALNAYALMEKGLTFLFARTLGTNPRYATLIISKINSARTRNEIVQRVTDDHTAKTFRPFTNSMFKMIGTVDELRNHLVHWHVGERNSELMLVPSDVLTKSEACMTENEIDALRAKCLFIANALSEFGNHLENWGASPALHERFLLPLVYPPEPDDPLGQMHKALLAPQKPSAE</sequence>
<keyword evidence="2" id="KW-1185">Reference proteome</keyword>
<dbReference type="RefSeq" id="WP_147123387.1">
    <property type="nucleotide sequence ID" value="NZ_VOPY01000003.1"/>
</dbReference>
<organism evidence="1 2">
    <name type="scientific">Flavisphingopyxis soli</name>
    <dbReference type="NCBI Taxonomy" id="2601267"/>
    <lineage>
        <taxon>Bacteria</taxon>
        <taxon>Pseudomonadati</taxon>
        <taxon>Pseudomonadota</taxon>
        <taxon>Alphaproteobacteria</taxon>
        <taxon>Sphingomonadales</taxon>
        <taxon>Sphingopyxidaceae</taxon>
        <taxon>Flavisphingopyxis</taxon>
    </lineage>
</organism>
<accession>A0A5C6U5Q5</accession>
<proteinExistence type="predicted"/>
<dbReference type="AlphaFoldDB" id="A0A5C6U5Q5"/>
<protein>
    <submittedName>
        <fullName evidence="1">Uncharacterized protein</fullName>
    </submittedName>
</protein>
<dbReference type="EMBL" id="VOPY01000003">
    <property type="protein sequence ID" value="TXC68167.1"/>
    <property type="molecule type" value="Genomic_DNA"/>
</dbReference>
<reference evidence="1 2" key="1">
    <citation type="submission" date="2019-08" db="EMBL/GenBank/DDBJ databases">
        <title>Sphingorhabdus soil sp. nov., isolated from arctic soil.</title>
        <authorList>
            <person name="Liu Y."/>
        </authorList>
    </citation>
    <scope>NUCLEOTIDE SEQUENCE [LARGE SCALE GENOMIC DNA]</scope>
    <source>
        <strain evidence="1 2">D-2Q-5-6</strain>
    </source>
</reference>
<dbReference type="Proteomes" id="UP000321129">
    <property type="component" value="Unassembled WGS sequence"/>
</dbReference>
<evidence type="ECO:0000313" key="2">
    <source>
        <dbReference type="Proteomes" id="UP000321129"/>
    </source>
</evidence>
<gene>
    <name evidence="1" type="ORF">FSZ31_10730</name>
</gene>